<protein>
    <recommendedName>
        <fullName evidence="7">HTH-type transcriptional regulator BetI</fullName>
    </recommendedName>
</protein>
<evidence type="ECO:0000313" key="11">
    <source>
        <dbReference type="Proteomes" id="UP000598467"/>
    </source>
</evidence>
<gene>
    <name evidence="7 10" type="primary">betI</name>
    <name evidence="10" type="ORF">HK439_00055</name>
</gene>
<dbReference type="Proteomes" id="UP000598467">
    <property type="component" value="Unassembled WGS sequence"/>
</dbReference>
<dbReference type="SUPFAM" id="SSF48498">
    <property type="entry name" value="Tetracyclin repressor-like, C-terminal domain"/>
    <property type="match status" value="1"/>
</dbReference>
<keyword evidence="3 7" id="KW-0805">Transcription regulation</keyword>
<comment type="pathway">
    <text evidence="1 7">Amine and polyamine biosynthesis; betaine biosynthesis via choline pathway [regulation].</text>
</comment>
<dbReference type="InterPro" id="IPR009057">
    <property type="entry name" value="Homeodomain-like_sf"/>
</dbReference>
<dbReference type="PROSITE" id="PS01081">
    <property type="entry name" value="HTH_TETR_1"/>
    <property type="match status" value="1"/>
</dbReference>
<dbReference type="SUPFAM" id="SSF46689">
    <property type="entry name" value="Homeodomain-like"/>
    <property type="match status" value="1"/>
</dbReference>
<dbReference type="Pfam" id="PF00440">
    <property type="entry name" value="TetR_N"/>
    <property type="match status" value="1"/>
</dbReference>
<keyword evidence="4 7" id="KW-0238">DNA-binding</keyword>
<dbReference type="Gene3D" id="1.10.357.10">
    <property type="entry name" value="Tetracycline Repressor, domain 2"/>
    <property type="match status" value="1"/>
</dbReference>
<accession>A0A926S3S5</accession>
<dbReference type="InterPro" id="IPR050109">
    <property type="entry name" value="HTH-type_TetR-like_transc_reg"/>
</dbReference>
<dbReference type="PANTHER" id="PTHR30055">
    <property type="entry name" value="HTH-TYPE TRANSCRIPTIONAL REGULATOR RUTR"/>
    <property type="match status" value="1"/>
</dbReference>
<sequence length="205" mass="22717">MPKIGMEEERRRSLIAATVDAIHENGFCDVTIAQIARRAGVSGGLAHHYFGSKDQLLAATMRHLLNDLGEQIRSRLARAETPRERISAIIEGNFAPEQFREAVIAAWLAFYVQAQTTETSRRLLRIYAARLASNLTFNLKAFMPAKDSKRVAEGTASMIDGVWIRRALKDGAPDPMSAIRMVEDYVEAQIFVHRSDTSGASGTAR</sequence>
<evidence type="ECO:0000256" key="6">
    <source>
        <dbReference type="ARBA" id="ARBA00024936"/>
    </source>
</evidence>
<comment type="caution">
    <text evidence="10">The sequence shown here is derived from an EMBL/GenBank/DDBJ whole genome shotgun (WGS) entry which is preliminary data.</text>
</comment>
<reference evidence="10" key="1">
    <citation type="submission" date="2020-05" db="EMBL/GenBank/DDBJ databases">
        <title>Identification of trans-AT polyketide cluster in two marine bacteria, producers of a novel glutaramide-containing polyketide sesbanimide D and analogs.</title>
        <authorList>
            <person name="Kacar D."/>
            <person name="Rodriguez P."/>
            <person name="Canedo L."/>
            <person name="Gonzalez E."/>
            <person name="Galan B."/>
            <person name="De La Calle F."/>
            <person name="Garcia J.L."/>
        </authorList>
    </citation>
    <scope>NUCLEOTIDE SEQUENCE</scope>
    <source>
        <strain evidence="10">PHM038</strain>
    </source>
</reference>
<dbReference type="HAMAP" id="MF_00768">
    <property type="entry name" value="HTH_type_BetI"/>
    <property type="match status" value="1"/>
</dbReference>
<dbReference type="RefSeq" id="WP_190289321.1">
    <property type="nucleotide sequence ID" value="NZ_JABFCZ010000001.1"/>
</dbReference>
<dbReference type="GO" id="GO:0000976">
    <property type="term" value="F:transcription cis-regulatory region binding"/>
    <property type="evidence" value="ECO:0007669"/>
    <property type="project" value="TreeGrafter"/>
</dbReference>
<dbReference type="GO" id="GO:0003700">
    <property type="term" value="F:DNA-binding transcription factor activity"/>
    <property type="evidence" value="ECO:0007669"/>
    <property type="project" value="UniProtKB-UniRule"/>
</dbReference>
<dbReference type="Pfam" id="PF13977">
    <property type="entry name" value="TetR_C_6"/>
    <property type="match status" value="1"/>
</dbReference>
<evidence type="ECO:0000259" key="9">
    <source>
        <dbReference type="PROSITE" id="PS50977"/>
    </source>
</evidence>
<comment type="function">
    <text evidence="6">Repressor involved in the biosynthesis of the osmoprotectant glycine betaine. It represses transcription of the choline transporter BetT and the genes of BetAB involved in the synthesis of glycine betaine.</text>
</comment>
<dbReference type="AlphaFoldDB" id="A0A926S3S5"/>
<dbReference type="EMBL" id="JABFCZ010000001">
    <property type="protein sequence ID" value="MBD1544641.1"/>
    <property type="molecule type" value="Genomic_DNA"/>
</dbReference>
<evidence type="ECO:0000256" key="5">
    <source>
        <dbReference type="ARBA" id="ARBA00023163"/>
    </source>
</evidence>
<evidence type="ECO:0000256" key="4">
    <source>
        <dbReference type="ARBA" id="ARBA00023125"/>
    </source>
</evidence>
<proteinExistence type="inferred from homology"/>
<dbReference type="PANTHER" id="PTHR30055:SF234">
    <property type="entry name" value="HTH-TYPE TRANSCRIPTIONAL REGULATOR BETI"/>
    <property type="match status" value="1"/>
</dbReference>
<keyword evidence="2 7" id="KW-0678">Repressor</keyword>
<evidence type="ECO:0000256" key="8">
    <source>
        <dbReference type="PROSITE-ProRule" id="PRU00335"/>
    </source>
</evidence>
<dbReference type="InterPro" id="IPR001647">
    <property type="entry name" value="HTH_TetR"/>
</dbReference>
<evidence type="ECO:0000256" key="7">
    <source>
        <dbReference type="HAMAP-Rule" id="MF_00768"/>
    </source>
</evidence>
<dbReference type="GO" id="GO:0019285">
    <property type="term" value="P:glycine betaine biosynthetic process from choline"/>
    <property type="evidence" value="ECO:0007669"/>
    <property type="project" value="UniProtKB-UniRule"/>
</dbReference>
<evidence type="ECO:0000256" key="3">
    <source>
        <dbReference type="ARBA" id="ARBA00023015"/>
    </source>
</evidence>
<dbReference type="PRINTS" id="PR00455">
    <property type="entry name" value="HTHTETR"/>
</dbReference>
<feature type="DNA-binding region" description="H-T-H motif" evidence="7 8">
    <location>
        <begin position="31"/>
        <end position="50"/>
    </location>
</feature>
<dbReference type="PROSITE" id="PS50977">
    <property type="entry name" value="HTH_TETR_2"/>
    <property type="match status" value="1"/>
</dbReference>
<dbReference type="NCBIfam" id="TIGR03384">
    <property type="entry name" value="betaine_BetI"/>
    <property type="match status" value="1"/>
</dbReference>
<evidence type="ECO:0000256" key="1">
    <source>
        <dbReference type="ARBA" id="ARBA00004719"/>
    </source>
</evidence>
<keyword evidence="5 7" id="KW-0804">Transcription</keyword>
<comment type="function">
    <text evidence="7">Repressor involved in choline regulation of the bet genes.</text>
</comment>
<name>A0A926S3S5_9HYPH</name>
<evidence type="ECO:0000256" key="2">
    <source>
        <dbReference type="ARBA" id="ARBA00022491"/>
    </source>
</evidence>
<dbReference type="InterPro" id="IPR036271">
    <property type="entry name" value="Tet_transcr_reg_TetR-rel_C_sf"/>
</dbReference>
<organism evidence="10 11">
    <name type="scientific">Roseibium aggregatum</name>
    <dbReference type="NCBI Taxonomy" id="187304"/>
    <lineage>
        <taxon>Bacteria</taxon>
        <taxon>Pseudomonadati</taxon>
        <taxon>Pseudomonadota</taxon>
        <taxon>Alphaproteobacteria</taxon>
        <taxon>Hyphomicrobiales</taxon>
        <taxon>Stappiaceae</taxon>
        <taxon>Roseibium</taxon>
    </lineage>
</organism>
<feature type="domain" description="HTH tetR-type" evidence="9">
    <location>
        <begin position="8"/>
        <end position="68"/>
    </location>
</feature>
<dbReference type="InterPro" id="IPR023772">
    <property type="entry name" value="DNA-bd_HTH_TetR-type_CS"/>
</dbReference>
<dbReference type="InterPro" id="IPR039538">
    <property type="entry name" value="BetI_C"/>
</dbReference>
<dbReference type="NCBIfam" id="NF001978">
    <property type="entry name" value="PRK00767.1"/>
    <property type="match status" value="1"/>
</dbReference>
<dbReference type="GO" id="GO:0045892">
    <property type="term" value="P:negative regulation of DNA-templated transcription"/>
    <property type="evidence" value="ECO:0007669"/>
    <property type="project" value="UniProtKB-UniRule"/>
</dbReference>
<dbReference type="InterPro" id="IPR017757">
    <property type="entry name" value="Tscrpt_rep_BetI"/>
</dbReference>
<evidence type="ECO:0000313" key="10">
    <source>
        <dbReference type="EMBL" id="MBD1544641.1"/>
    </source>
</evidence>